<feature type="compositionally biased region" description="Pro residues" evidence="1">
    <location>
        <begin position="377"/>
        <end position="389"/>
    </location>
</feature>
<dbReference type="GeneID" id="28987615"/>
<dbReference type="SUPFAM" id="SSF47923">
    <property type="entry name" value="Ypt/Rab-GAP domain of gyp1p"/>
    <property type="match status" value="2"/>
</dbReference>
<feature type="region of interest" description="Disordered" evidence="1">
    <location>
        <begin position="1029"/>
        <end position="1219"/>
    </location>
</feature>
<feature type="region of interest" description="Disordered" evidence="1">
    <location>
        <begin position="1279"/>
        <end position="1316"/>
    </location>
</feature>
<feature type="compositionally biased region" description="Polar residues" evidence="1">
    <location>
        <begin position="272"/>
        <end position="284"/>
    </location>
</feature>
<proteinExistence type="predicted"/>
<feature type="compositionally biased region" description="Polar residues" evidence="1">
    <location>
        <begin position="791"/>
        <end position="805"/>
    </location>
</feature>
<dbReference type="GO" id="GO:0031267">
    <property type="term" value="F:small GTPase binding"/>
    <property type="evidence" value="ECO:0007669"/>
    <property type="project" value="TreeGrafter"/>
</dbReference>
<dbReference type="InterPro" id="IPR050302">
    <property type="entry name" value="Rab_GAP_TBC_domain"/>
</dbReference>
<feature type="compositionally biased region" description="Polar residues" evidence="1">
    <location>
        <begin position="745"/>
        <end position="759"/>
    </location>
</feature>
<feature type="region of interest" description="Disordered" evidence="1">
    <location>
        <begin position="335"/>
        <end position="624"/>
    </location>
</feature>
<feature type="compositionally biased region" description="Low complexity" evidence="1">
    <location>
        <begin position="1185"/>
        <end position="1201"/>
    </location>
</feature>
<feature type="compositionally biased region" description="Basic and acidic residues" evidence="1">
    <location>
        <begin position="899"/>
        <end position="920"/>
    </location>
</feature>
<feature type="compositionally biased region" description="Pro residues" evidence="1">
    <location>
        <begin position="864"/>
        <end position="882"/>
    </location>
</feature>
<feature type="compositionally biased region" description="Basic and acidic residues" evidence="1">
    <location>
        <begin position="672"/>
        <end position="682"/>
    </location>
</feature>
<feature type="compositionally biased region" description="Acidic residues" evidence="1">
    <location>
        <begin position="357"/>
        <end position="367"/>
    </location>
</feature>
<dbReference type="STRING" id="879819.A0A0J0XD62"/>
<dbReference type="Pfam" id="PF00566">
    <property type="entry name" value="RabGAP-TBC"/>
    <property type="match status" value="1"/>
</dbReference>
<dbReference type="EMBL" id="KQ087275">
    <property type="protein sequence ID" value="KLT38987.1"/>
    <property type="molecule type" value="Genomic_DNA"/>
</dbReference>
<dbReference type="Gene3D" id="1.10.8.270">
    <property type="entry name" value="putative rabgap domain of human tbc1 domain family member 14 like domains"/>
    <property type="match status" value="1"/>
</dbReference>
<dbReference type="Proteomes" id="UP000053611">
    <property type="component" value="Unassembled WGS sequence"/>
</dbReference>
<gene>
    <name evidence="3" type="ORF">CC85DRAFT_331157</name>
</gene>
<feature type="compositionally biased region" description="Polar residues" evidence="1">
    <location>
        <begin position="453"/>
        <end position="465"/>
    </location>
</feature>
<dbReference type="PANTHER" id="PTHR47219:SF9">
    <property type="entry name" value="GTPASE ACTIVATING PROTEIN AND CENTROSOME-ASSOCIATED, ISOFORM B"/>
    <property type="match status" value="1"/>
</dbReference>
<dbReference type="SMART" id="SM00164">
    <property type="entry name" value="TBC"/>
    <property type="match status" value="1"/>
</dbReference>
<organism evidence="3 4">
    <name type="scientific">Cutaneotrichosporon oleaginosum</name>
    <dbReference type="NCBI Taxonomy" id="879819"/>
    <lineage>
        <taxon>Eukaryota</taxon>
        <taxon>Fungi</taxon>
        <taxon>Dikarya</taxon>
        <taxon>Basidiomycota</taxon>
        <taxon>Agaricomycotina</taxon>
        <taxon>Tremellomycetes</taxon>
        <taxon>Trichosporonales</taxon>
        <taxon>Trichosporonaceae</taxon>
        <taxon>Cutaneotrichosporon</taxon>
    </lineage>
</organism>
<accession>A0A0J0XD62</accession>
<name>A0A0J0XD62_9TREE</name>
<feature type="compositionally biased region" description="Polar residues" evidence="1">
    <location>
        <begin position="580"/>
        <end position="593"/>
    </location>
</feature>
<dbReference type="SUPFAM" id="SSF50044">
    <property type="entry name" value="SH3-domain"/>
    <property type="match status" value="1"/>
</dbReference>
<feature type="compositionally biased region" description="Basic and acidic residues" evidence="1">
    <location>
        <begin position="96"/>
        <end position="113"/>
    </location>
</feature>
<dbReference type="InterPro" id="IPR035969">
    <property type="entry name" value="Rab-GAP_TBC_sf"/>
</dbReference>
<feature type="compositionally biased region" description="Low complexity" evidence="1">
    <location>
        <begin position="155"/>
        <end position="175"/>
    </location>
</feature>
<dbReference type="Gene3D" id="1.10.472.80">
    <property type="entry name" value="Ypt/Rab-GAP domain of gyp1p, domain 3"/>
    <property type="match status" value="1"/>
</dbReference>
<dbReference type="GO" id="GO:0005096">
    <property type="term" value="F:GTPase activator activity"/>
    <property type="evidence" value="ECO:0007669"/>
    <property type="project" value="TreeGrafter"/>
</dbReference>
<feature type="compositionally biased region" description="Basic and acidic residues" evidence="1">
    <location>
        <begin position="600"/>
        <end position="611"/>
    </location>
</feature>
<protein>
    <recommendedName>
        <fullName evidence="2">Rab-GAP TBC domain-containing protein</fullName>
    </recommendedName>
</protein>
<feature type="compositionally biased region" description="Polar residues" evidence="1">
    <location>
        <begin position="237"/>
        <end position="248"/>
    </location>
</feature>
<reference evidence="3 4" key="1">
    <citation type="submission" date="2015-03" db="EMBL/GenBank/DDBJ databases">
        <title>Genomics and transcriptomics of the oil-accumulating basidiomycete yeast T. oleaginosus allow insights into substrate utilization and the diverse evolutionary trajectories of mating systems in fungi.</title>
        <authorList>
            <consortium name="DOE Joint Genome Institute"/>
            <person name="Kourist R."/>
            <person name="Kracht O."/>
            <person name="Bracharz F."/>
            <person name="Lipzen A."/>
            <person name="Nolan M."/>
            <person name="Ohm R."/>
            <person name="Grigoriev I."/>
            <person name="Sun S."/>
            <person name="Heitman J."/>
            <person name="Bruck T."/>
            <person name="Nowrousian M."/>
        </authorList>
    </citation>
    <scope>NUCLEOTIDE SEQUENCE [LARGE SCALE GENOMIC DNA]</scope>
    <source>
        <strain evidence="3 4">IBC0246</strain>
    </source>
</reference>
<dbReference type="InterPro" id="IPR000195">
    <property type="entry name" value="Rab-GAP-TBC_dom"/>
</dbReference>
<dbReference type="PANTHER" id="PTHR47219">
    <property type="entry name" value="RAB GTPASE-ACTIVATING PROTEIN 1-LIKE"/>
    <property type="match status" value="1"/>
</dbReference>
<dbReference type="OrthoDB" id="159449at2759"/>
<feature type="region of interest" description="Disordered" evidence="1">
    <location>
        <begin position="670"/>
        <end position="810"/>
    </location>
</feature>
<feature type="compositionally biased region" description="Low complexity" evidence="1">
    <location>
        <begin position="1289"/>
        <end position="1301"/>
    </location>
</feature>
<feature type="compositionally biased region" description="Low complexity" evidence="1">
    <location>
        <begin position="1079"/>
        <end position="1093"/>
    </location>
</feature>
<feature type="compositionally biased region" description="Low complexity" evidence="1">
    <location>
        <begin position="696"/>
        <end position="710"/>
    </location>
</feature>
<dbReference type="RefSeq" id="XP_018275478.1">
    <property type="nucleotide sequence ID" value="XM_018427012.1"/>
</dbReference>
<evidence type="ECO:0000259" key="2">
    <source>
        <dbReference type="PROSITE" id="PS50086"/>
    </source>
</evidence>
<dbReference type="InterPro" id="IPR036028">
    <property type="entry name" value="SH3-like_dom_sf"/>
</dbReference>
<feature type="region of interest" description="Disordered" evidence="1">
    <location>
        <begin position="829"/>
        <end position="1002"/>
    </location>
</feature>
<feature type="compositionally biased region" description="Low complexity" evidence="1">
    <location>
        <begin position="527"/>
        <end position="544"/>
    </location>
</feature>
<feature type="region of interest" description="Disordered" evidence="1">
    <location>
        <begin position="78"/>
        <end position="299"/>
    </location>
</feature>
<sequence>MRRLDPRVIDDMLAFAARGGLGQATALTDCIAEGPDQLMYIQGDTLILLKDEGDEFLACCEGEVGWVRRHNVSLDALASGSAPSSPEPIAPPSLRAEYDVNHDDDSTGDEGRGHTPVMHSATWDVMGDSSDADDTDASPIAADRARSETPRRRASPTASGSSHSSQQHSSSSAPTRPRRSSGRPPAAAAAAAVTASPPAAPAPLAHSRTHSETSWSTRSSSSANEPIGRLVLGGFAQHNSPSSGSNATGVEDFAPSPPTHASDNLPPIGGLSSLTAYSAPQARSAQMHEASMRLGGPGVGGVTGNVRSVNRVEYAAAPQRQSVMVETQRFSELSRNSQASRYSEASRISDVGTVGTVDEEESEYSEAETDRAVAAPSPTPSNGPIPPARPPRRRPVALDLDNCDSMAEDSDCSTARIGESPIPQTPMSHATFGGEGLRSRELLLSPDRLPRGNGNSDNRMSQFSNADFADDEGEPHVEALVSPPSEAQEQMPQVQMPAFFSSQRRPSEPVRDDASDDGTIGLAYNESPRSSLDSLSRSSATCSTTRRRRSPDVSVSDETVLDTPQSMPAPRFGPPIQARSFGSGSSHDGSMTGLQPPLVIDDKPRVDRLSPDKGLSPSDARASANLELPNGAQVASINDSPTSFDSRWSVESRIAAKNAARNGFYALGHHPQLTDEQRKSAKDASAALMSQVSIAPSTLSTMPEPSTSPERSPESRTAWANARPPLVGRLLPTTLAPDAGYPRQPHTSSSLDSHLTPQAPSRLDPSPMIATPPQKSSTAPHVMSPPHAESSRSIAQNATMSPQSEVQRRHGVTLVGQMETDLSHSRYPVPITFHYGDDAPRHASPGAQAGPMSPPQNQRYNSPRPAPPTPAKPGYSPSPPYRKPSLGSSGHGASVARSDSGHRPSTESARRYTPDGRPHAPSESSHGHGHQATPSPLSGPPVNRLGHVDMPARHSPPVDYGRYGAQSSESSCHSTPPHETARRMASPPMANNRSVSDDHHMPAFAGSFKPILPSAAARAADTPQTMTEFLGAGPVETPKASRFNYSDEVGIATPPGRRNESPHHMLPAFARGGAPATPNSFESSNTSSSNASSLPQPPQGPTHRARSRSFSAAIAKSFGRKQSLDNPPPMPAVSGGRKPSLDFGSRKPTVTVGRKPSLDLAPRFANVTAGRKQSLDMPPRQAFVSAGSSASSSPNPGNPAGQQYLHSDPNPSSGATLGVGSWKASSRLSANSTKAVHHMKLGESVHHMSLEDKPVPTIPSDLQRNPSLQLERSAPLFLPPAQPYTGHQRSASGSGSWGRSRPLITTGISSKDYADPTVKTDGMEFEILQPRKASAPVVKLNLDASDLGLLPPEELARDGLEPLVPDTPPEMDEWGFLRDRSPTPAIFQSRKSAGDIRALEQKWRATISSPLSRGAVIPKKVKRTIIEQGVPASLRGRIWGWLMSNGTSGRVPGLFQRLVSNEPGPYDTQIDLDVPKVYADHSAFFRQGSPGQQDLRTLLRAFLHFMPNGYRSELALIAGAMLIHAVIEDAFWLMAGLFNSVLKTYYVKDRFAFRVDLHVFGGILQGTDPQLARLFADVGILPQDYLPRWWMGMFIRSLPWPTVLRFFDAVISEGPRYVFIASLAVLTLSRDRLLRLPRTSHDVLNYLHRLPQDNLLLPDNFIRACDAVKLTDADLKKLRTSVKASLGGNSGRR</sequence>
<feature type="compositionally biased region" description="Polar residues" evidence="1">
    <location>
        <begin position="965"/>
        <end position="974"/>
    </location>
</feature>
<feature type="compositionally biased region" description="Low complexity" evidence="1">
    <location>
        <begin position="182"/>
        <end position="222"/>
    </location>
</feature>
<keyword evidence="4" id="KW-1185">Reference proteome</keyword>
<dbReference type="PROSITE" id="PS50086">
    <property type="entry name" value="TBC_RABGAP"/>
    <property type="match status" value="1"/>
</dbReference>
<evidence type="ECO:0000256" key="1">
    <source>
        <dbReference type="SAM" id="MobiDB-lite"/>
    </source>
</evidence>
<evidence type="ECO:0000313" key="4">
    <source>
        <dbReference type="Proteomes" id="UP000053611"/>
    </source>
</evidence>
<feature type="domain" description="Rab-GAP TBC" evidence="2">
    <location>
        <begin position="1429"/>
        <end position="1614"/>
    </location>
</feature>
<evidence type="ECO:0000313" key="3">
    <source>
        <dbReference type="EMBL" id="KLT38987.1"/>
    </source>
</evidence>